<sequence>MLQEISNLLTEQVNENTKDIDKKSTLEVLELINSEDKKVAYAVEEQLPKIAKVIDKIVTMIKKNGRIIYVGAGTSGRIAILDAAECPPTFGTPPELVMGIIAGGEKALTQAIEGVEDCKEEAVKQLEEINLNPKDVVIGLAASGRTPYVLGAIEYAKSLGCYTVGISCTQNSLLSRLADDGIEVIVGPEVVSGSTRLKAGTAQKMVLNMISTTTMILLGKVYGNLMVDVQPSNLKLKERAKKIVMESTGIDYKKAEEILESVNFNIKLAIIMVKTGCNKDIAEELLEESEGFIHKALFIYKNKRKGGKNESINGMFRWYV</sequence>
<dbReference type="GO" id="GO:0016835">
    <property type="term" value="F:carbon-oxygen lyase activity"/>
    <property type="evidence" value="ECO:0007669"/>
    <property type="project" value="UniProtKB-UniRule"/>
</dbReference>
<name>A0A1I0AMP7_9FIRM</name>
<dbReference type="InterPro" id="IPR005488">
    <property type="entry name" value="Etherase_MurQ"/>
</dbReference>
<dbReference type="RefSeq" id="WP_091350698.1">
    <property type="nucleotide sequence ID" value="NZ_FOIF01000024.1"/>
</dbReference>
<dbReference type="Pfam" id="PF22645">
    <property type="entry name" value="GKRP_SIS_N"/>
    <property type="match status" value="1"/>
</dbReference>
<dbReference type="GO" id="GO:0046348">
    <property type="term" value="P:amino sugar catabolic process"/>
    <property type="evidence" value="ECO:0007669"/>
    <property type="project" value="InterPro"/>
</dbReference>
<keyword evidence="15" id="KW-1185">Reference proteome</keyword>
<evidence type="ECO:0000256" key="3">
    <source>
        <dbReference type="ARBA" id="ARBA00023277"/>
    </source>
</evidence>
<dbReference type="PANTHER" id="PTHR10088:SF4">
    <property type="entry name" value="GLUCOKINASE REGULATORY PROTEIN"/>
    <property type="match status" value="1"/>
</dbReference>
<evidence type="ECO:0000256" key="2">
    <source>
        <dbReference type="ARBA" id="ARBA00023239"/>
    </source>
</evidence>
<accession>A0A1I0AMP7</accession>
<evidence type="ECO:0000256" key="11">
    <source>
        <dbReference type="ARBA" id="ARBA00084049"/>
    </source>
</evidence>
<dbReference type="SUPFAM" id="SSF53697">
    <property type="entry name" value="SIS domain"/>
    <property type="match status" value="1"/>
</dbReference>
<evidence type="ECO:0000256" key="8">
    <source>
        <dbReference type="ARBA" id="ARBA00067056"/>
    </source>
</evidence>
<feature type="active site" description="Proton donor" evidence="12">
    <location>
        <position position="85"/>
    </location>
</feature>
<evidence type="ECO:0000256" key="4">
    <source>
        <dbReference type="ARBA" id="ARBA00051747"/>
    </source>
</evidence>
<dbReference type="GO" id="GO:0009254">
    <property type="term" value="P:peptidoglycan turnover"/>
    <property type="evidence" value="ECO:0007669"/>
    <property type="project" value="TreeGrafter"/>
</dbReference>
<evidence type="ECO:0000256" key="7">
    <source>
        <dbReference type="ARBA" id="ARBA00061234"/>
    </source>
</evidence>
<dbReference type="InterPro" id="IPR001347">
    <property type="entry name" value="SIS_dom"/>
</dbReference>
<dbReference type="UniPathway" id="UPA00342"/>
<dbReference type="InterPro" id="IPR046348">
    <property type="entry name" value="SIS_dom_sf"/>
</dbReference>
<dbReference type="FunFam" id="3.40.50.10490:FF:000014">
    <property type="entry name" value="N-acetylmuramic acid 6-phosphate etherase"/>
    <property type="match status" value="1"/>
</dbReference>
<dbReference type="OrthoDB" id="9813395at2"/>
<dbReference type="FunFam" id="1.10.8.1080:FF:000001">
    <property type="entry name" value="N-acetylmuramic acid 6-phosphate etherase"/>
    <property type="match status" value="1"/>
</dbReference>
<dbReference type="STRING" id="1120990.SAMN03080614_102417"/>
<evidence type="ECO:0000256" key="10">
    <source>
        <dbReference type="ARBA" id="ARBA00077905"/>
    </source>
</evidence>
<evidence type="ECO:0000313" key="15">
    <source>
        <dbReference type="Proteomes" id="UP000243819"/>
    </source>
</evidence>
<feature type="active site" evidence="12">
    <location>
        <position position="116"/>
    </location>
</feature>
<comment type="pathway">
    <text evidence="6">Cell wall biogenesis.</text>
</comment>
<comment type="subunit">
    <text evidence="1 12">Homodimer.</text>
</comment>
<dbReference type="Proteomes" id="UP000243819">
    <property type="component" value="Unassembled WGS sequence"/>
</dbReference>
<dbReference type="EC" id="4.2.1.126" evidence="8 12"/>
<dbReference type="NCBIfam" id="NF003915">
    <property type="entry name" value="PRK05441.1"/>
    <property type="match status" value="1"/>
</dbReference>
<evidence type="ECO:0000259" key="13">
    <source>
        <dbReference type="PROSITE" id="PS51464"/>
    </source>
</evidence>
<dbReference type="PROSITE" id="PS01272">
    <property type="entry name" value="GCKR"/>
    <property type="match status" value="1"/>
</dbReference>
<dbReference type="Gene3D" id="3.40.50.10490">
    <property type="entry name" value="Glucose-6-phosphate isomerase like protein, domain 1"/>
    <property type="match status" value="1"/>
</dbReference>
<evidence type="ECO:0000256" key="5">
    <source>
        <dbReference type="ARBA" id="ARBA00060595"/>
    </source>
</evidence>
<dbReference type="GO" id="GO:0097367">
    <property type="term" value="F:carbohydrate derivative binding"/>
    <property type="evidence" value="ECO:0007669"/>
    <property type="project" value="InterPro"/>
</dbReference>
<dbReference type="GO" id="GO:0097173">
    <property type="term" value="P:N-acetylmuramic acid catabolic process"/>
    <property type="evidence" value="ECO:0007669"/>
    <property type="project" value="UniProtKB-UniPathway"/>
</dbReference>
<dbReference type="PANTHER" id="PTHR10088">
    <property type="entry name" value="GLUCOKINASE REGULATORY PROTEIN"/>
    <property type="match status" value="1"/>
</dbReference>
<dbReference type="InterPro" id="IPR005486">
    <property type="entry name" value="Glucokinase_regulatory_CS"/>
</dbReference>
<reference evidence="15" key="1">
    <citation type="submission" date="2016-10" db="EMBL/GenBank/DDBJ databases">
        <authorList>
            <person name="Varghese N."/>
            <person name="Submissions S."/>
        </authorList>
    </citation>
    <scope>NUCLEOTIDE SEQUENCE [LARGE SCALE GENOMIC DNA]</scope>
    <source>
        <strain evidence="15">DSM 13577</strain>
    </source>
</reference>
<organism evidence="14 15">
    <name type="scientific">Anaerobranca gottschalkii DSM 13577</name>
    <dbReference type="NCBI Taxonomy" id="1120990"/>
    <lineage>
        <taxon>Bacteria</taxon>
        <taxon>Bacillati</taxon>
        <taxon>Bacillota</taxon>
        <taxon>Clostridia</taxon>
        <taxon>Eubacteriales</taxon>
        <taxon>Proteinivoracaceae</taxon>
        <taxon>Anaerobranca</taxon>
    </lineage>
</organism>
<evidence type="ECO:0000256" key="12">
    <source>
        <dbReference type="HAMAP-Rule" id="MF_00068"/>
    </source>
</evidence>
<evidence type="ECO:0000256" key="1">
    <source>
        <dbReference type="ARBA" id="ARBA00011738"/>
    </source>
</evidence>
<dbReference type="EMBL" id="FOIF01000024">
    <property type="protein sequence ID" value="SES95585.1"/>
    <property type="molecule type" value="Genomic_DNA"/>
</dbReference>
<evidence type="ECO:0000313" key="14">
    <source>
        <dbReference type="EMBL" id="SES95585.1"/>
    </source>
</evidence>
<comment type="pathway">
    <text evidence="12">Amino-sugar metabolism; N-acetylmuramate degradation.</text>
</comment>
<dbReference type="HAMAP" id="MF_00068">
    <property type="entry name" value="MurQ"/>
    <property type="match status" value="1"/>
</dbReference>
<comment type="similarity">
    <text evidence="7 12">Belongs to the GCKR-like family. MurNAc-6-P etherase subfamily.</text>
</comment>
<evidence type="ECO:0000256" key="9">
    <source>
        <dbReference type="ARBA" id="ARBA00070061"/>
    </source>
</evidence>
<gene>
    <name evidence="12" type="primary">murQ</name>
    <name evidence="14" type="ORF">SAMN03080614_102417</name>
</gene>
<keyword evidence="2 12" id="KW-0456">Lyase</keyword>
<comment type="function">
    <text evidence="12">Specifically catalyzes the cleavage of the D-lactyl ether substituent of MurNAc 6-phosphate, producing GlcNAc 6-phosphate and D-lactate.</text>
</comment>
<dbReference type="NCBIfam" id="TIGR00274">
    <property type="entry name" value="N-acetylmuramic acid 6-phosphate etherase"/>
    <property type="match status" value="1"/>
</dbReference>
<protein>
    <recommendedName>
        <fullName evidence="9 12">N-acetylmuramic acid 6-phosphate etherase</fullName>
        <shortName evidence="12">MurNAc-6-P etherase</shortName>
        <ecNumber evidence="8 12">4.2.1.126</ecNumber>
    </recommendedName>
    <alternativeName>
        <fullName evidence="11 12">N-acetylmuramic acid 6-phosphate hydrolase</fullName>
    </alternativeName>
    <alternativeName>
        <fullName evidence="10 12">N-acetylmuramic acid 6-phosphate lyase</fullName>
    </alternativeName>
</protein>
<proteinExistence type="inferred from homology"/>
<dbReference type="AlphaFoldDB" id="A0A1I0AMP7"/>
<dbReference type="NCBIfam" id="NF009222">
    <property type="entry name" value="PRK12570.1"/>
    <property type="match status" value="1"/>
</dbReference>
<evidence type="ECO:0000256" key="6">
    <source>
        <dbReference type="ARBA" id="ARBA00060672"/>
    </source>
</evidence>
<keyword evidence="3 12" id="KW-0119">Carbohydrate metabolism</keyword>
<comment type="pathway">
    <text evidence="5">Amino-sugar metabolism; 1,6-anhydro-N-acetylmuramate degradation.</text>
</comment>
<comment type="miscellaneous">
    <text evidence="12">A lyase-type mechanism (elimination/hydration) is suggested for the cleavage of the lactyl ether bond of MurNAc 6-phosphate, with the formation of an alpha,beta-unsaturated aldehyde intermediate with (E)-stereochemistry, followed by the syn addition of water to give product.</text>
</comment>
<dbReference type="InterPro" id="IPR040190">
    <property type="entry name" value="MURQ/GCKR"/>
</dbReference>
<dbReference type="GO" id="GO:0016803">
    <property type="term" value="F:ether hydrolase activity"/>
    <property type="evidence" value="ECO:0007669"/>
    <property type="project" value="TreeGrafter"/>
</dbReference>
<dbReference type="Gene3D" id="1.10.8.1080">
    <property type="match status" value="1"/>
</dbReference>
<feature type="domain" description="SIS" evidence="13">
    <location>
        <begin position="57"/>
        <end position="220"/>
    </location>
</feature>
<comment type="catalytic activity">
    <reaction evidence="4 12">
        <text>N-acetyl-D-muramate 6-phosphate + H2O = N-acetyl-D-glucosamine 6-phosphate + (R)-lactate</text>
        <dbReference type="Rhea" id="RHEA:26410"/>
        <dbReference type="ChEBI" id="CHEBI:15377"/>
        <dbReference type="ChEBI" id="CHEBI:16004"/>
        <dbReference type="ChEBI" id="CHEBI:57513"/>
        <dbReference type="ChEBI" id="CHEBI:58722"/>
        <dbReference type="EC" id="4.2.1.126"/>
    </reaction>
</comment>
<dbReference type="CDD" id="cd05007">
    <property type="entry name" value="SIS_Etherase"/>
    <property type="match status" value="1"/>
</dbReference>
<dbReference type="PROSITE" id="PS51464">
    <property type="entry name" value="SIS"/>
    <property type="match status" value="1"/>
</dbReference>